<comment type="catalytic activity">
    <reaction evidence="22">
        <text>L-seryl-[protein] + ATP = O-phospho-L-seryl-[protein] + ADP + H(+)</text>
        <dbReference type="Rhea" id="RHEA:17989"/>
        <dbReference type="Rhea" id="RHEA-COMP:9863"/>
        <dbReference type="Rhea" id="RHEA-COMP:11604"/>
        <dbReference type="ChEBI" id="CHEBI:15378"/>
        <dbReference type="ChEBI" id="CHEBI:29999"/>
        <dbReference type="ChEBI" id="CHEBI:30616"/>
        <dbReference type="ChEBI" id="CHEBI:83421"/>
        <dbReference type="ChEBI" id="CHEBI:456216"/>
        <dbReference type="EC" id="2.7.11.1"/>
    </reaction>
</comment>
<dbReference type="GO" id="GO:0004674">
    <property type="term" value="F:protein serine/threonine kinase activity"/>
    <property type="evidence" value="ECO:0007669"/>
    <property type="project" value="UniProtKB-KW"/>
</dbReference>
<dbReference type="Gene3D" id="3.30.200.20">
    <property type="entry name" value="Phosphorylase Kinase, domain 1"/>
    <property type="match status" value="1"/>
</dbReference>
<dbReference type="SUPFAM" id="SSF56112">
    <property type="entry name" value="Protein kinase-like (PK-like)"/>
    <property type="match status" value="1"/>
</dbReference>
<dbReference type="Pfam" id="PF00069">
    <property type="entry name" value="Pkinase"/>
    <property type="match status" value="1"/>
</dbReference>
<dbReference type="Proteomes" id="UP000529852">
    <property type="component" value="Unassembled WGS sequence"/>
</dbReference>
<feature type="binding site" evidence="23">
    <location>
        <position position="53"/>
    </location>
    <ligand>
        <name>ATP</name>
        <dbReference type="ChEBI" id="CHEBI:30616"/>
    </ligand>
</feature>
<keyword evidence="10" id="KW-0551">Lipid droplet</keyword>
<keyword evidence="15 23" id="KW-0067">ATP-binding</keyword>
<keyword evidence="8" id="KW-0963">Cytoplasm</keyword>
<evidence type="ECO:0000256" key="20">
    <source>
        <dbReference type="ARBA" id="ARBA00043013"/>
    </source>
</evidence>
<feature type="compositionally biased region" description="Polar residues" evidence="25">
    <location>
        <begin position="333"/>
        <end position="350"/>
    </location>
</feature>
<feature type="domain" description="Protein kinase" evidence="26">
    <location>
        <begin position="23"/>
        <end position="276"/>
    </location>
</feature>
<evidence type="ECO:0000313" key="28">
    <source>
        <dbReference type="Proteomes" id="UP000529852"/>
    </source>
</evidence>
<comment type="subcellular location">
    <subcellularLocation>
        <location evidence="1">Cell membrane</location>
        <topology evidence="1">Peripheral membrane protein</topology>
    </subcellularLocation>
    <subcellularLocation>
        <location evidence="3">Cytoplasm</location>
    </subcellularLocation>
    <subcellularLocation>
        <location evidence="4">Lipid droplet</location>
    </subcellularLocation>
    <subcellularLocation>
        <location evidence="2">Membrane raft</location>
    </subcellularLocation>
</comment>
<evidence type="ECO:0000256" key="10">
    <source>
        <dbReference type="ARBA" id="ARBA00022677"/>
    </source>
</evidence>
<evidence type="ECO:0000256" key="6">
    <source>
        <dbReference type="ARBA" id="ARBA00012513"/>
    </source>
</evidence>
<dbReference type="FunFam" id="1.10.510.10:FF:000030">
    <property type="entry name" value="Serine/threonine-protein kinase TAO2, putative"/>
    <property type="match status" value="1"/>
</dbReference>
<proteinExistence type="inferred from homology"/>
<evidence type="ECO:0000256" key="9">
    <source>
        <dbReference type="ARBA" id="ARBA00022527"/>
    </source>
</evidence>
<dbReference type="InterPro" id="IPR017441">
    <property type="entry name" value="Protein_kinase_ATP_BS"/>
</dbReference>
<sequence>RKGVPKDPEIADLFYKDDPEEIFVGLHEIGHGSFGAVYFATNSHTNEVVAVKKMSYSGKQTNEKWQDIIKEVKFLQQLKHPNTIEYKGCYLKEHTAWLVMEYCLGSASDLLEVHKKPLQEVEIAAITHGALQGLAYLHSHCKIHRDIKAGNILLTEPGQVKLADFGSASIVSPANSFVGTPYWMAPEVILAMDEGQYDGKVDVWSLGITCIELAERKPPLFNMNAMSALYHIAQNDSPTLQSNEWTDSFRGFVDYCLQKIPQERPSSTDLLRHDFVRRDRPPRVLIDLIQRTKDAVRELDNLQYRKMKKILFQETRNGPLNESQEEEEDSEHGSNLSRKMDSLGSNHSIPSMSVSTGSQSSSVSSMQEVLDESSPELVMMHSDESTINSSSSVVHKKDHVFIRDEVGHRDRRPEVRPTQSVQNQALHYRNRERFATIKSASLVTRQIHEHEQENELREQMSGYKRMRRQHQKQLIALENKLKAEMDEHRLKLQKEVETHANNSSIELEKLAKKQVAVMEKEAKAAAADEKKFQQQILAQQKKDLATFLESQKKQYKLCKEKIKEEMNEDHSTPKKEKQERISKHKENLQHTQAEEEAQLLSQQRLYYDKNCRSFKRKTMIKRHEMEQQNIREELNKKRTQKEMEHAMLIRHDESTRELEYRQLHTLQKLRMDLIRLQHQTELENQLEYNKRRERELHRKHFMELRQQPKNLKAMEMQIKKQFQDTCKVQTKQYKALKNHQLEVTPKSEHKTILKSLKDEQTRKLAILAEQYEQSINEMMASQALRLDEAQEAECQALRLQLQQEMELLNAYQSKIKMQTEAQHERELQKLEQRVSLRRAHLEQKIEEELAALQKERSERIKFLLEKQEREIETFDMESLRMGFGNLV</sequence>
<dbReference type="InterPro" id="IPR011009">
    <property type="entry name" value="Kinase-like_dom_sf"/>
</dbReference>
<evidence type="ECO:0000256" key="19">
    <source>
        <dbReference type="ARBA" id="ARBA00040009"/>
    </source>
</evidence>
<dbReference type="GO" id="GO:0005524">
    <property type="term" value="F:ATP binding"/>
    <property type="evidence" value="ECO:0007669"/>
    <property type="project" value="UniProtKB-UniRule"/>
</dbReference>
<evidence type="ECO:0000256" key="16">
    <source>
        <dbReference type="ARBA" id="ARBA00023054"/>
    </source>
</evidence>
<keyword evidence="16 24" id="KW-0175">Coiled coil</keyword>
<gene>
    <name evidence="27" type="primary">Taok3</name>
    <name evidence="27" type="ORF">FURFIG_R00712</name>
</gene>
<keyword evidence="11" id="KW-0808">Transferase</keyword>
<feature type="region of interest" description="Disordered" evidence="25">
    <location>
        <begin position="315"/>
        <end position="373"/>
    </location>
</feature>
<dbReference type="PROSITE" id="PS50011">
    <property type="entry name" value="PROTEIN_KINASE_DOM"/>
    <property type="match status" value="1"/>
</dbReference>
<evidence type="ECO:0000256" key="3">
    <source>
        <dbReference type="ARBA" id="ARBA00004496"/>
    </source>
</evidence>
<keyword evidence="13" id="KW-0227">DNA damage</keyword>
<dbReference type="GO" id="GO:0006281">
    <property type="term" value="P:DNA repair"/>
    <property type="evidence" value="ECO:0007669"/>
    <property type="project" value="UniProtKB-KW"/>
</dbReference>
<evidence type="ECO:0000256" key="14">
    <source>
        <dbReference type="ARBA" id="ARBA00022777"/>
    </source>
</evidence>
<dbReference type="FunFam" id="3.30.200.20:FF:000029">
    <property type="entry name" value="Serine/threonine-protein kinase TAO2, putative"/>
    <property type="match status" value="1"/>
</dbReference>
<feature type="region of interest" description="Disordered" evidence="25">
    <location>
        <begin position="564"/>
        <end position="594"/>
    </location>
</feature>
<evidence type="ECO:0000256" key="12">
    <source>
        <dbReference type="ARBA" id="ARBA00022741"/>
    </source>
</evidence>
<evidence type="ECO:0000256" key="2">
    <source>
        <dbReference type="ARBA" id="ARBA00004285"/>
    </source>
</evidence>
<keyword evidence="18" id="KW-0234">DNA repair</keyword>
<comment type="catalytic activity">
    <reaction evidence="21">
        <text>L-threonyl-[protein] + ATP = O-phospho-L-threonyl-[protein] + ADP + H(+)</text>
        <dbReference type="Rhea" id="RHEA:46608"/>
        <dbReference type="Rhea" id="RHEA-COMP:11060"/>
        <dbReference type="Rhea" id="RHEA-COMP:11605"/>
        <dbReference type="ChEBI" id="CHEBI:15378"/>
        <dbReference type="ChEBI" id="CHEBI:30013"/>
        <dbReference type="ChEBI" id="CHEBI:30616"/>
        <dbReference type="ChEBI" id="CHEBI:61977"/>
        <dbReference type="ChEBI" id="CHEBI:456216"/>
        <dbReference type="EC" id="2.7.11.1"/>
    </reaction>
</comment>
<reference evidence="27 28" key="1">
    <citation type="submission" date="2019-09" db="EMBL/GenBank/DDBJ databases">
        <title>Bird 10,000 Genomes (B10K) Project - Family phase.</title>
        <authorList>
            <person name="Zhang G."/>
        </authorList>
    </citation>
    <scope>NUCLEOTIDE SEQUENCE [LARGE SCALE GENOMIC DNA]</scope>
    <source>
        <strain evidence="27">B10K-DU-003-06</strain>
    </source>
</reference>
<dbReference type="PANTHER" id="PTHR47167:SF10">
    <property type="entry name" value="SERINE_THREONINE-PROTEIN KINASE TAO3"/>
    <property type="match status" value="1"/>
</dbReference>
<evidence type="ECO:0000256" key="7">
    <source>
        <dbReference type="ARBA" id="ARBA00022475"/>
    </source>
</evidence>
<evidence type="ECO:0000256" key="23">
    <source>
        <dbReference type="PROSITE-ProRule" id="PRU10141"/>
    </source>
</evidence>
<keyword evidence="14 27" id="KW-0418">Kinase</keyword>
<evidence type="ECO:0000256" key="11">
    <source>
        <dbReference type="ARBA" id="ARBA00022679"/>
    </source>
</evidence>
<dbReference type="PROSITE" id="PS00107">
    <property type="entry name" value="PROTEIN_KINASE_ATP"/>
    <property type="match status" value="1"/>
</dbReference>
<accession>A0A7K5APR1</accession>
<feature type="coiled-coil region" evidence="24">
    <location>
        <begin position="757"/>
        <end position="858"/>
    </location>
</feature>
<organism evidence="27 28">
    <name type="scientific">Furnarius figulus</name>
    <dbReference type="NCBI Taxonomy" id="463165"/>
    <lineage>
        <taxon>Eukaryota</taxon>
        <taxon>Metazoa</taxon>
        <taxon>Chordata</taxon>
        <taxon>Craniata</taxon>
        <taxon>Vertebrata</taxon>
        <taxon>Euteleostomi</taxon>
        <taxon>Archelosauria</taxon>
        <taxon>Archosauria</taxon>
        <taxon>Dinosauria</taxon>
        <taxon>Saurischia</taxon>
        <taxon>Theropoda</taxon>
        <taxon>Coelurosauria</taxon>
        <taxon>Aves</taxon>
        <taxon>Neognathae</taxon>
        <taxon>Neoaves</taxon>
        <taxon>Telluraves</taxon>
        <taxon>Australaves</taxon>
        <taxon>Passeriformes</taxon>
        <taxon>Furnariidae</taxon>
        <taxon>Furnarius</taxon>
    </lineage>
</organism>
<evidence type="ECO:0000256" key="22">
    <source>
        <dbReference type="ARBA" id="ARBA00048679"/>
    </source>
</evidence>
<dbReference type="InterPro" id="IPR000719">
    <property type="entry name" value="Prot_kinase_dom"/>
</dbReference>
<dbReference type="SMART" id="SM00220">
    <property type="entry name" value="S_TKc"/>
    <property type="match status" value="1"/>
</dbReference>
<evidence type="ECO:0000256" key="5">
    <source>
        <dbReference type="ARBA" id="ARBA00008874"/>
    </source>
</evidence>
<evidence type="ECO:0000256" key="24">
    <source>
        <dbReference type="SAM" id="Coils"/>
    </source>
</evidence>
<dbReference type="PANTHER" id="PTHR47167">
    <property type="entry name" value="SERINE/THREONINE-PROTEIN KINASE TAO1-LIKE PROTEIN"/>
    <property type="match status" value="1"/>
</dbReference>
<evidence type="ECO:0000256" key="8">
    <source>
        <dbReference type="ARBA" id="ARBA00022490"/>
    </source>
</evidence>
<dbReference type="GO" id="GO:0045121">
    <property type="term" value="C:membrane raft"/>
    <property type="evidence" value="ECO:0007669"/>
    <property type="project" value="UniProtKB-SubCell"/>
</dbReference>
<keyword evidence="9" id="KW-0723">Serine/threonine-protein kinase</keyword>
<feature type="non-terminal residue" evidence="27">
    <location>
        <position position="1"/>
    </location>
</feature>
<evidence type="ECO:0000256" key="15">
    <source>
        <dbReference type="ARBA" id="ARBA00022840"/>
    </source>
</evidence>
<protein>
    <recommendedName>
        <fullName evidence="19">Serine/threonine-protein kinase TAO3</fullName>
        <ecNumber evidence="6">2.7.11.1</ecNumber>
    </recommendedName>
    <alternativeName>
        <fullName evidence="20">Thousand and one amino acid protein 3</fullName>
    </alternativeName>
</protein>
<keyword evidence="28" id="KW-1185">Reference proteome</keyword>
<keyword evidence="17" id="KW-0472">Membrane</keyword>
<name>A0A7K5APR1_9FURN</name>
<evidence type="ECO:0000256" key="4">
    <source>
        <dbReference type="ARBA" id="ARBA00004502"/>
    </source>
</evidence>
<dbReference type="EMBL" id="VYZD01000090">
    <property type="protein sequence ID" value="NWR85642.1"/>
    <property type="molecule type" value="Genomic_DNA"/>
</dbReference>
<dbReference type="GO" id="GO:0051493">
    <property type="term" value="P:regulation of cytoskeleton organization"/>
    <property type="evidence" value="ECO:0007669"/>
    <property type="project" value="TreeGrafter"/>
</dbReference>
<evidence type="ECO:0000256" key="25">
    <source>
        <dbReference type="SAM" id="MobiDB-lite"/>
    </source>
</evidence>
<comment type="caution">
    <text evidence="27">The sequence shown here is derived from an EMBL/GenBank/DDBJ whole genome shotgun (WGS) entry which is preliminary data.</text>
</comment>
<dbReference type="GO" id="GO:0005886">
    <property type="term" value="C:plasma membrane"/>
    <property type="evidence" value="ECO:0007669"/>
    <property type="project" value="UniProtKB-SubCell"/>
</dbReference>
<dbReference type="GO" id="GO:0005811">
    <property type="term" value="C:lipid droplet"/>
    <property type="evidence" value="ECO:0007669"/>
    <property type="project" value="UniProtKB-SubCell"/>
</dbReference>
<keyword evidence="12 23" id="KW-0547">Nucleotide-binding</keyword>
<comment type="similarity">
    <text evidence="5">Belongs to the protein kinase superfamily. STE Ser/Thr protein kinase family. STE20 subfamily.</text>
</comment>
<feature type="compositionally biased region" description="Basic and acidic residues" evidence="25">
    <location>
        <begin position="564"/>
        <end position="588"/>
    </location>
</feature>
<evidence type="ECO:0000256" key="1">
    <source>
        <dbReference type="ARBA" id="ARBA00004202"/>
    </source>
</evidence>
<evidence type="ECO:0000256" key="17">
    <source>
        <dbReference type="ARBA" id="ARBA00023136"/>
    </source>
</evidence>
<evidence type="ECO:0000313" key="27">
    <source>
        <dbReference type="EMBL" id="NWR85642.1"/>
    </source>
</evidence>
<feature type="non-terminal residue" evidence="27">
    <location>
        <position position="887"/>
    </location>
</feature>
<feature type="compositionally biased region" description="Low complexity" evidence="25">
    <location>
        <begin position="351"/>
        <end position="367"/>
    </location>
</feature>
<evidence type="ECO:0000256" key="13">
    <source>
        <dbReference type="ARBA" id="ARBA00022763"/>
    </source>
</evidence>
<dbReference type="GO" id="GO:0005737">
    <property type="term" value="C:cytoplasm"/>
    <property type="evidence" value="ECO:0007669"/>
    <property type="project" value="UniProtKB-SubCell"/>
</dbReference>
<evidence type="ECO:0000259" key="26">
    <source>
        <dbReference type="PROSITE" id="PS50011"/>
    </source>
</evidence>
<dbReference type="CDD" id="cd06633">
    <property type="entry name" value="STKc_TAO3"/>
    <property type="match status" value="1"/>
</dbReference>
<keyword evidence="7" id="KW-1003">Cell membrane</keyword>
<evidence type="ECO:0000256" key="18">
    <source>
        <dbReference type="ARBA" id="ARBA00023204"/>
    </source>
</evidence>
<dbReference type="Gene3D" id="1.10.510.10">
    <property type="entry name" value="Transferase(Phosphotransferase) domain 1"/>
    <property type="match status" value="1"/>
</dbReference>
<dbReference type="InterPro" id="IPR051234">
    <property type="entry name" value="TAO_STE20_kinase"/>
</dbReference>
<feature type="coiled-coil region" evidence="24">
    <location>
        <begin position="453"/>
        <end position="498"/>
    </location>
</feature>
<dbReference type="AlphaFoldDB" id="A0A7K5APR1"/>
<dbReference type="EC" id="2.7.11.1" evidence="6"/>
<evidence type="ECO:0000256" key="21">
    <source>
        <dbReference type="ARBA" id="ARBA00047899"/>
    </source>
</evidence>